<evidence type="ECO:0000313" key="7">
    <source>
        <dbReference type="EMBL" id="CDK25415.1"/>
    </source>
</evidence>
<dbReference type="InterPro" id="IPR037524">
    <property type="entry name" value="PA14/GLEYA"/>
</dbReference>
<dbReference type="PANTHER" id="PTHR42715:SF27">
    <property type="entry name" value="BETA-GLUCOSIDASE-RELATED"/>
    <property type="match status" value="1"/>
</dbReference>
<dbReference type="Gene3D" id="2.60.40.10">
    <property type="entry name" value="Immunoglobulins"/>
    <property type="match status" value="1"/>
</dbReference>
<dbReference type="InterPro" id="IPR026891">
    <property type="entry name" value="Fn3-like"/>
</dbReference>
<dbReference type="FunFam" id="2.60.40.10:FF:000495">
    <property type="entry name" value="Periplasmic beta-glucosidase"/>
    <property type="match status" value="1"/>
</dbReference>
<dbReference type="Pfam" id="PF00933">
    <property type="entry name" value="Glyco_hydro_3"/>
    <property type="match status" value="1"/>
</dbReference>
<dbReference type="GO" id="GO:0009251">
    <property type="term" value="P:glucan catabolic process"/>
    <property type="evidence" value="ECO:0007669"/>
    <property type="project" value="TreeGrafter"/>
</dbReference>
<dbReference type="RefSeq" id="XP_022457427.1">
    <property type="nucleotide sequence ID" value="XM_022603557.1"/>
</dbReference>
<dbReference type="OrthoDB" id="47059at2759"/>
<evidence type="ECO:0000256" key="1">
    <source>
        <dbReference type="ARBA" id="ARBA00000448"/>
    </source>
</evidence>
<evidence type="ECO:0000256" key="5">
    <source>
        <dbReference type="ARBA" id="ARBA00023295"/>
    </source>
</evidence>
<dbReference type="SUPFAM" id="SSF52279">
    <property type="entry name" value="Beta-D-glucan exohydrolase, C-terminal domain"/>
    <property type="match status" value="1"/>
</dbReference>
<keyword evidence="8" id="KW-1185">Reference proteome</keyword>
<dbReference type="EMBL" id="HG793126">
    <property type="protein sequence ID" value="CDK25415.1"/>
    <property type="molecule type" value="Genomic_DNA"/>
</dbReference>
<keyword evidence="4" id="KW-0378">Hydrolase</keyword>
<dbReference type="EC" id="3.2.1.21" evidence="3"/>
<evidence type="ECO:0000256" key="2">
    <source>
        <dbReference type="ARBA" id="ARBA00005336"/>
    </source>
</evidence>
<dbReference type="GeneID" id="34518815"/>
<dbReference type="SUPFAM" id="SSF56988">
    <property type="entry name" value="Anthrax protective antigen"/>
    <property type="match status" value="1"/>
</dbReference>
<sequence length="642" mass="71157">MTSYNKVNGEHASDSEFLLKKVLRGDWKFDGLVMSDWCGTYSINQAYRAGMDLEMPGLPRFRKQDTLLFLEESNGIDMDDVDDCALRVLKMVHRTLKSGVPSDGAETTENNTPKTSARLRSIAAQGIVLLKNETNLLPLSKSDDVAVIGPNAFMSAYCGGGSASLRPYYTVTPFEGICNVLGSTPETAIGCFSDKKIPQIPLKHPETGKPGYVAKMYLKPHGFEGDRILVDEHVLDTTRLHFYDYTHPKIHHSEFYAVLEGTFTPEESGDYVFGTTVVGACKIYLDGELIIEHRTSEDDYGAFFTENTVEKKTTLPLEAKKTHRIKVEFDSAATLDMPISEECGGGAVSFGCHRIFDPKEEIAKAVKVAQSHDKVILCIGLHQEWESEGFDRPNMDLPPHMNELVDAILEANPNTVIVNQSGTPVEMPWISKATTLLQAWFGGNELGNAIGDVIFGDVNPSGRLPLTFPIKCKDNPAYLTFRTDGGNVVYGEDIYVGYKYYEALEREVMFPFGHGLSYTTFQYDNVEAVLIDSKLQVSLQVTNTGARKGSEVVQIYIEPIACEAARPVKEFKDFGKVTLEAGESTPLKFEISSKDAFSYWDGDKKSWCLAAGEYHVCIAKSSADVVIKKVIKLDTTSFWRGI</sequence>
<dbReference type="Gene3D" id="3.40.50.1700">
    <property type="entry name" value="Glycoside hydrolase family 3 C-terminal domain"/>
    <property type="match status" value="1"/>
</dbReference>
<dbReference type="Pfam" id="PF07691">
    <property type="entry name" value="PA14"/>
    <property type="match status" value="1"/>
</dbReference>
<dbReference type="Gene3D" id="3.20.20.300">
    <property type="entry name" value="Glycoside hydrolase, family 3, N-terminal domain"/>
    <property type="match status" value="1"/>
</dbReference>
<dbReference type="PROSITE" id="PS51820">
    <property type="entry name" value="PA14"/>
    <property type="match status" value="1"/>
</dbReference>
<dbReference type="SMART" id="SM01217">
    <property type="entry name" value="Fn3_like"/>
    <property type="match status" value="1"/>
</dbReference>
<gene>
    <name evidence="7" type="ORF">KUCA_T00001385001</name>
</gene>
<evidence type="ECO:0000256" key="3">
    <source>
        <dbReference type="ARBA" id="ARBA00012744"/>
    </source>
</evidence>
<name>W6MU39_9ASCO</name>
<organism evidence="7 8">
    <name type="scientific">Kuraishia capsulata CBS 1993</name>
    <dbReference type="NCBI Taxonomy" id="1382522"/>
    <lineage>
        <taxon>Eukaryota</taxon>
        <taxon>Fungi</taxon>
        <taxon>Dikarya</taxon>
        <taxon>Ascomycota</taxon>
        <taxon>Saccharomycotina</taxon>
        <taxon>Pichiomycetes</taxon>
        <taxon>Pichiales</taxon>
        <taxon>Pichiaceae</taxon>
        <taxon>Kuraishia</taxon>
    </lineage>
</organism>
<dbReference type="InterPro" id="IPR001764">
    <property type="entry name" value="Glyco_hydro_3_N"/>
</dbReference>
<accession>W6MU39</accession>
<dbReference type="STRING" id="1382522.W6MU39"/>
<dbReference type="InterPro" id="IPR011658">
    <property type="entry name" value="PA14_dom"/>
</dbReference>
<keyword evidence="5" id="KW-0326">Glycosidase</keyword>
<dbReference type="InterPro" id="IPR013783">
    <property type="entry name" value="Ig-like_fold"/>
</dbReference>
<evidence type="ECO:0000256" key="4">
    <source>
        <dbReference type="ARBA" id="ARBA00022801"/>
    </source>
</evidence>
<reference evidence="7" key="2">
    <citation type="submission" date="2014-02" db="EMBL/GenBank/DDBJ databases">
        <title>Complete DNA sequence of /Kuraishia capsulata/ illustrates novel genomic features among budding yeasts (/Saccharomycotina/).</title>
        <authorList>
            <person name="Morales L."/>
            <person name="Noel B."/>
            <person name="Porcel B."/>
            <person name="Marcet-Houben M."/>
            <person name="Hullo M-F."/>
            <person name="Sacerdot C."/>
            <person name="Tekaia F."/>
            <person name="Leh-Louis V."/>
            <person name="Despons L."/>
            <person name="Khanna V."/>
            <person name="Aury J-M."/>
            <person name="Barbe V."/>
            <person name="Couloux A."/>
            <person name="Labadie K."/>
            <person name="Pelletier E."/>
            <person name="Souciet J-L."/>
            <person name="Boekhout T."/>
            <person name="Gabaldon T."/>
            <person name="Wincker P."/>
            <person name="Dujon B."/>
        </authorList>
    </citation>
    <scope>NUCLEOTIDE SEQUENCE</scope>
    <source>
        <strain evidence="7">CBS 1993</strain>
    </source>
</reference>
<dbReference type="InterPro" id="IPR002772">
    <property type="entry name" value="Glyco_hydro_3_C"/>
</dbReference>
<dbReference type="InterPro" id="IPR036962">
    <property type="entry name" value="Glyco_hydro_3_N_sf"/>
</dbReference>
<dbReference type="Proteomes" id="UP000019384">
    <property type="component" value="Unassembled WGS sequence"/>
</dbReference>
<reference evidence="7" key="1">
    <citation type="submission" date="2013-12" db="EMBL/GenBank/DDBJ databases">
        <authorList>
            <person name="Genoscope - CEA"/>
        </authorList>
    </citation>
    <scope>NUCLEOTIDE SEQUENCE</scope>
    <source>
        <strain evidence="7">CBS 1993</strain>
    </source>
</reference>
<dbReference type="InterPro" id="IPR017853">
    <property type="entry name" value="GH"/>
</dbReference>
<dbReference type="SMART" id="SM00758">
    <property type="entry name" value="PA14"/>
    <property type="match status" value="1"/>
</dbReference>
<feature type="domain" description="PA14" evidence="6">
    <location>
        <begin position="207"/>
        <end position="366"/>
    </location>
</feature>
<evidence type="ECO:0000259" key="6">
    <source>
        <dbReference type="PROSITE" id="PS51820"/>
    </source>
</evidence>
<dbReference type="Pfam" id="PF14310">
    <property type="entry name" value="Fn3-like"/>
    <property type="match status" value="1"/>
</dbReference>
<comment type="similarity">
    <text evidence="2">Belongs to the glycosyl hydrolase 3 family.</text>
</comment>
<dbReference type="AlphaFoldDB" id="W6MU39"/>
<dbReference type="PANTHER" id="PTHR42715">
    <property type="entry name" value="BETA-GLUCOSIDASE"/>
    <property type="match status" value="1"/>
</dbReference>
<dbReference type="InterPro" id="IPR036881">
    <property type="entry name" value="Glyco_hydro_3_C_sf"/>
</dbReference>
<dbReference type="Pfam" id="PF01915">
    <property type="entry name" value="Glyco_hydro_3_C"/>
    <property type="match status" value="1"/>
</dbReference>
<dbReference type="HOGENOM" id="CLU_004542_4_0_1"/>
<protein>
    <recommendedName>
        <fullName evidence="3">beta-glucosidase</fullName>
        <ecNumber evidence="3">3.2.1.21</ecNumber>
    </recommendedName>
</protein>
<dbReference type="GO" id="GO:0008422">
    <property type="term" value="F:beta-glucosidase activity"/>
    <property type="evidence" value="ECO:0007669"/>
    <property type="project" value="UniProtKB-EC"/>
</dbReference>
<proteinExistence type="inferred from homology"/>
<dbReference type="SUPFAM" id="SSF51445">
    <property type="entry name" value="(Trans)glycosidases"/>
    <property type="match status" value="1"/>
</dbReference>
<dbReference type="InterPro" id="IPR050288">
    <property type="entry name" value="Cellulose_deg_GH3"/>
</dbReference>
<dbReference type="Gene3D" id="2.60.120.260">
    <property type="entry name" value="Galactose-binding domain-like"/>
    <property type="match status" value="1"/>
</dbReference>
<comment type="catalytic activity">
    <reaction evidence="1">
        <text>Hydrolysis of terminal, non-reducing beta-D-glucosyl residues with release of beta-D-glucose.</text>
        <dbReference type="EC" id="3.2.1.21"/>
    </reaction>
</comment>
<evidence type="ECO:0000313" key="8">
    <source>
        <dbReference type="Proteomes" id="UP000019384"/>
    </source>
</evidence>